<sequence length="1048" mass="118339">METIVNIISEVASTIVFLHIGYLFQYKGNFHNLEVETERLEHLLRRIDYKVETAKNNAEIIDSDVEKWQKDAKGLKDEIAAFLENKVRLNSWCPMWCYWLGKESKLKTSQVISLKEQGTKFSESPVSHHDDNDSCCKVLVTSQKQLLHMMTSKPVDQRALGVSIEALVALTKDFRIPLLVKKEAQTLFMKTAEIPVNSHEDIPSVAKEVCDECGRLPVAILVVATALKRKESFAWRDALTLLRNSNFDQIVDIDPNLFSSLKLSYDSLEPRDARSRFLLCSLFPEDAEISIEDLVIYSFGMRLLDRITTLEDVRNRVLTLVKGLKASCLLLEGRDDNTVKMHDVIRDVAIWIAKGEKRYLVEHDLKKWPEGATFEGNLAISLKSEYFCEIPSELGSQKLHTLVLRSKDSSLPDSFFKGMDTNLEVLDLSGMAIDSVPFSLSKLVKLRMLHLPDQVRDISLLGEIKSLEILRVNGIQKLAPEIRQLNCLKLLDLGNNNNLGVIAPNVLSNLTRLEELCIPDCFNQWQDEATDRERRNASLVELNSLTCLTTLKVHIPEGKSSPNNLCFENLVRFRISIGKCFLRYELNMSSTNFLKLSGVPLEDKFKVLLVKSEVLYLHDVKGLDDGEHLLGRQEQFLQTPQLASSRSFCKLSNLMVQSCGFNYLFHLSTARRLQQLQVLEVAVPAIIYPNINEIKIVCCPNLESIFSTSTVRNLAHLQYLTLGNKCSVFQWKAIVETSKEREGANNEPFVFPELNMMLLMGMVNLQGFCSSYGPEESLFNQKVVFPSMECMEISRLGNMEGIWNRTPPANSFQKLKSLQLNECHDLLYVGPSELLIGCLQNLEDLIVMNCKLLEEVFKSRESNSGEGIVSEDEQTSAAIDTNVVLPRLREVIQYCALPQPCLFWLSRSSSSKKVPSSNVLNGVVKKRKADATSKMVKSSNKKNSGAPKRPSSAFFVFMDDFRKSYKENFPDNKSVSVVGKAGGEKWKAMSESEKAPYVAKAVKKKAEYEKAKEEFDRKLLSGNGAEKPEESEKSSAEVHDDPEQEASS</sequence>
<keyword evidence="2" id="KW-1185">Reference proteome</keyword>
<accession>A0ACB7Z7D2</accession>
<proteinExistence type="predicted"/>
<protein>
    <submittedName>
        <fullName evidence="1">Uncharacterized protein</fullName>
    </submittedName>
</protein>
<comment type="caution">
    <text evidence="1">The sequence shown here is derived from an EMBL/GenBank/DDBJ whole genome shotgun (WGS) entry which is preliminary data.</text>
</comment>
<evidence type="ECO:0000313" key="1">
    <source>
        <dbReference type="EMBL" id="KAH7861287.1"/>
    </source>
</evidence>
<gene>
    <name evidence="1" type="ORF">Vadar_024195</name>
</gene>
<dbReference type="EMBL" id="CM037154">
    <property type="protein sequence ID" value="KAH7861287.1"/>
    <property type="molecule type" value="Genomic_DNA"/>
</dbReference>
<organism evidence="1 2">
    <name type="scientific">Vaccinium darrowii</name>
    <dbReference type="NCBI Taxonomy" id="229202"/>
    <lineage>
        <taxon>Eukaryota</taxon>
        <taxon>Viridiplantae</taxon>
        <taxon>Streptophyta</taxon>
        <taxon>Embryophyta</taxon>
        <taxon>Tracheophyta</taxon>
        <taxon>Spermatophyta</taxon>
        <taxon>Magnoliopsida</taxon>
        <taxon>eudicotyledons</taxon>
        <taxon>Gunneridae</taxon>
        <taxon>Pentapetalae</taxon>
        <taxon>asterids</taxon>
        <taxon>Ericales</taxon>
        <taxon>Ericaceae</taxon>
        <taxon>Vaccinioideae</taxon>
        <taxon>Vaccinieae</taxon>
        <taxon>Vaccinium</taxon>
    </lineage>
</organism>
<reference evidence="1 2" key="1">
    <citation type="journal article" date="2021" name="Hortic Res">
        <title>High-quality reference genome and annotation aids understanding of berry development for evergreen blueberry (Vaccinium darrowii).</title>
        <authorList>
            <person name="Yu J."/>
            <person name="Hulse-Kemp A.M."/>
            <person name="Babiker E."/>
            <person name="Staton M."/>
        </authorList>
    </citation>
    <scope>NUCLEOTIDE SEQUENCE [LARGE SCALE GENOMIC DNA]</scope>
    <source>
        <strain evidence="2">cv. NJ 8807/NJ 8810</strain>
        <tissue evidence="1">Young leaf</tissue>
    </source>
</reference>
<evidence type="ECO:0000313" key="2">
    <source>
        <dbReference type="Proteomes" id="UP000828048"/>
    </source>
</evidence>
<name>A0ACB7Z7D2_9ERIC</name>
<dbReference type="Proteomes" id="UP000828048">
    <property type="component" value="Chromosome 4"/>
</dbReference>